<dbReference type="InterPro" id="IPR036278">
    <property type="entry name" value="Sialidase_sf"/>
</dbReference>
<dbReference type="Proteomes" id="UP000501812">
    <property type="component" value="Chromosome"/>
</dbReference>
<feature type="signal peptide" evidence="1">
    <location>
        <begin position="1"/>
        <end position="22"/>
    </location>
</feature>
<dbReference type="KEGG" id="luo:HHL09_07185"/>
<dbReference type="CDD" id="cd00063">
    <property type="entry name" value="FN3"/>
    <property type="match status" value="1"/>
</dbReference>
<dbReference type="InterPro" id="IPR003961">
    <property type="entry name" value="FN3_dom"/>
</dbReference>
<protein>
    <submittedName>
        <fullName evidence="3">Fibronectin type III domain-containing protein</fullName>
    </submittedName>
</protein>
<dbReference type="Gene3D" id="2.60.40.10">
    <property type="entry name" value="Immunoglobulins"/>
    <property type="match status" value="1"/>
</dbReference>
<dbReference type="PROSITE" id="PS50853">
    <property type="entry name" value="FN3"/>
    <property type="match status" value="1"/>
</dbReference>
<reference evidence="3 4" key="1">
    <citation type="submission" date="2020-04" db="EMBL/GenBank/DDBJ databases">
        <title>Luteolibacter sp. G-1-1-1 isolated from soil.</title>
        <authorList>
            <person name="Dahal R.H."/>
        </authorList>
    </citation>
    <scope>NUCLEOTIDE SEQUENCE [LARGE SCALE GENOMIC DNA]</scope>
    <source>
        <strain evidence="3 4">G-1-1-1</strain>
    </source>
</reference>
<proteinExistence type="predicted"/>
<gene>
    <name evidence="3" type="ORF">HHL09_07185</name>
</gene>
<dbReference type="EMBL" id="CP051774">
    <property type="protein sequence ID" value="QJE95578.1"/>
    <property type="molecule type" value="Genomic_DNA"/>
</dbReference>
<feature type="chain" id="PRO_5032400452" evidence="1">
    <location>
        <begin position="23"/>
        <end position="856"/>
    </location>
</feature>
<keyword evidence="4" id="KW-1185">Reference proteome</keyword>
<dbReference type="InterPro" id="IPR036116">
    <property type="entry name" value="FN3_sf"/>
</dbReference>
<dbReference type="SUPFAM" id="SSF49265">
    <property type="entry name" value="Fibronectin type III"/>
    <property type="match status" value="1"/>
</dbReference>
<keyword evidence="1" id="KW-0732">Signal</keyword>
<dbReference type="SUPFAM" id="SSF50939">
    <property type="entry name" value="Sialidases"/>
    <property type="match status" value="2"/>
</dbReference>
<organism evidence="3 4">
    <name type="scientific">Luteolibacter luteus</name>
    <dbReference type="NCBI Taxonomy" id="2728835"/>
    <lineage>
        <taxon>Bacteria</taxon>
        <taxon>Pseudomonadati</taxon>
        <taxon>Verrucomicrobiota</taxon>
        <taxon>Verrucomicrobiia</taxon>
        <taxon>Verrucomicrobiales</taxon>
        <taxon>Verrucomicrobiaceae</taxon>
        <taxon>Luteolibacter</taxon>
    </lineage>
</organism>
<name>A0A858RGA6_9BACT</name>
<accession>A0A858RGA6</accession>
<dbReference type="InterPro" id="IPR013783">
    <property type="entry name" value="Ig-like_fold"/>
</dbReference>
<evidence type="ECO:0000259" key="2">
    <source>
        <dbReference type="PROSITE" id="PS50853"/>
    </source>
</evidence>
<feature type="domain" description="Fibronectin type-III" evidence="2">
    <location>
        <begin position="604"/>
        <end position="696"/>
    </location>
</feature>
<dbReference type="AlphaFoldDB" id="A0A858RGA6"/>
<evidence type="ECO:0000313" key="4">
    <source>
        <dbReference type="Proteomes" id="UP000501812"/>
    </source>
</evidence>
<dbReference type="RefSeq" id="WP_169453892.1">
    <property type="nucleotide sequence ID" value="NZ_CP051774.1"/>
</dbReference>
<evidence type="ECO:0000256" key="1">
    <source>
        <dbReference type="SAM" id="SignalP"/>
    </source>
</evidence>
<evidence type="ECO:0000313" key="3">
    <source>
        <dbReference type="EMBL" id="QJE95578.1"/>
    </source>
</evidence>
<sequence>MSLHFLFLATFITLLLAPRGNAQEGWQIGMHQVPKTPTKGLVHANGLWVGVGLSGKIITSPDGVAWTCRPVLTRQHLNTVIHANGRFVACGDNGALLTSTDGIAWEIRNSGSTFDLRDIAYGTGVFVVTGTNDGSGDAPLFLTSSDLLNWTAFDTAGKFTTNSLLADAAAIVFANGQFVVPFPNQQTFVSSDGLSWERKLTNLDFDFPRDITYDSGKFYCLSLWGTCASSLDALTWTPIILTQHSTFERMDRILVDGSRMILTSDDAFHTSTSSGEFWSKRAISSPSGNDGLFGVARNGSRYIVMGFNGSAIVGDNFLWQAVYTSPAVENFFGVHHAADTFVAVGKRDDFEWTGVIWSSPDALHWSLRHAAPGHLNSVCHGNGTWVCVGEAASGDATLFTSTDLTNWTERPNPSNYNLKDVIFANGVFVAVGGSYGSPMVLTSPDGIAWTARTSNARGILAAVTYGNGLFVAVGERESGNAGEIISSPDGVTWTRADIEPPAALTGIIYADSMFLAGGSSGYRSSDGLAWTPLDNLDGGSSGVGGDMTHDGSRFINASSTTITPLPAQGTLKVTPQHGFAGLSICHGEGKTVIVGGNQFVRFRNDGDLPAAPAGVAAESSTVTWLAHPAARGYQLYHRQAGTHQWFPSALPCSPSESSRLIKGLLPLTGYEFAVQAITDAGLSELATASSTTFHDLDLWRMETFGSRDGEGDGADDADPDHDGYGNLVEYALGGNPFARDPRKLVTTSSDLVYDPGWGGWFNFEVSFVADARKKAIDIHVEASTDLVNWEKIARSKGGAPAQLLGDTGEDFGFYDGYSGGASNPVREIIVSRSGMLPFTPENGKTFFRIGVEEAAP</sequence>